<dbReference type="SUPFAM" id="SSF47336">
    <property type="entry name" value="ACP-like"/>
    <property type="match status" value="1"/>
</dbReference>
<evidence type="ECO:0000256" key="2">
    <source>
        <dbReference type="ARBA" id="ARBA00022450"/>
    </source>
</evidence>
<dbReference type="CDD" id="cd05930">
    <property type="entry name" value="A_NRPS"/>
    <property type="match status" value="1"/>
</dbReference>
<feature type="region of interest" description="Disordered" evidence="4">
    <location>
        <begin position="1077"/>
        <end position="1126"/>
    </location>
</feature>
<dbReference type="Pfam" id="PF13193">
    <property type="entry name" value="AMP-binding_C"/>
    <property type="match status" value="1"/>
</dbReference>
<dbReference type="Gene3D" id="3.40.50.12780">
    <property type="entry name" value="N-terminal domain of ligase-like"/>
    <property type="match status" value="1"/>
</dbReference>
<dbReference type="Gene3D" id="3.30.559.10">
    <property type="entry name" value="Chloramphenicol acetyltransferase-like domain"/>
    <property type="match status" value="1"/>
</dbReference>
<evidence type="ECO:0000313" key="6">
    <source>
        <dbReference type="EMBL" id="MDT9684488.1"/>
    </source>
</evidence>
<evidence type="ECO:0000256" key="4">
    <source>
        <dbReference type="SAM" id="MobiDB-lite"/>
    </source>
</evidence>
<feature type="compositionally biased region" description="Basic residues" evidence="4">
    <location>
        <begin position="1108"/>
        <end position="1118"/>
    </location>
</feature>
<keyword evidence="3" id="KW-0597">Phosphoprotein</keyword>
<dbReference type="InterPro" id="IPR009081">
    <property type="entry name" value="PP-bd_ACP"/>
</dbReference>
<dbReference type="InterPro" id="IPR042099">
    <property type="entry name" value="ANL_N_sf"/>
</dbReference>
<dbReference type="RefSeq" id="WP_315879544.1">
    <property type="nucleotide sequence ID" value="NZ_JAWCTQ010000027.1"/>
</dbReference>
<keyword evidence="2" id="KW-0596">Phosphopantetheine</keyword>
<dbReference type="InterPro" id="IPR036736">
    <property type="entry name" value="ACP-like_sf"/>
</dbReference>
<dbReference type="PANTHER" id="PTHR45527:SF1">
    <property type="entry name" value="FATTY ACID SYNTHASE"/>
    <property type="match status" value="1"/>
</dbReference>
<protein>
    <submittedName>
        <fullName evidence="6">Amino acid adenylation domain-containing protein</fullName>
    </submittedName>
</protein>
<dbReference type="PROSITE" id="PS50075">
    <property type="entry name" value="CARRIER"/>
    <property type="match status" value="1"/>
</dbReference>
<dbReference type="InterPro" id="IPR045851">
    <property type="entry name" value="AMP-bd_C_sf"/>
</dbReference>
<dbReference type="Proteomes" id="UP001250181">
    <property type="component" value="Unassembled WGS sequence"/>
</dbReference>
<name>A0ABU3QP12_9ACTN</name>
<feature type="compositionally biased region" description="Low complexity" evidence="4">
    <location>
        <begin position="1077"/>
        <end position="1087"/>
    </location>
</feature>
<dbReference type="SUPFAM" id="SSF52777">
    <property type="entry name" value="CoA-dependent acyltransferases"/>
    <property type="match status" value="2"/>
</dbReference>
<dbReference type="InterPro" id="IPR000873">
    <property type="entry name" value="AMP-dep_synth/lig_dom"/>
</dbReference>
<dbReference type="InterPro" id="IPR025110">
    <property type="entry name" value="AMP-bd_C"/>
</dbReference>
<evidence type="ECO:0000313" key="7">
    <source>
        <dbReference type="Proteomes" id="UP001250181"/>
    </source>
</evidence>
<sequence length="1126" mass="121907">MNPITDYDIRKRLEAALRSRARQARTDHPLSYAQRSLLMLHRMNPGSASYNVAFTARFTGGFDSGTLSRAIRSLVGRHEALRTTFPRVGTDGQDDTTGRQTVHGWLEPDFAELDARQWSRQQVEEAVRGAYREPFDLVTGPPMRVRAYQVAQGEAVVLVAAHHVVCDFWSLGVIVAELEELYRAEAERRPPRLPGRNVPYSGFVAYQDELIAGERGGRARSYWHAQLSGPLETAEWPRFDLDPADADGGGAIVFPFPADLAHGVFALATQEGVTPYTVMLTAFQALVSRYTGHRDVLVGTPVAGRTDPTMAECVGNFVNPVVLRADLSGAVSFREQLGRTRRTVAEALEHQDYPFELLVSELAPPRVDDRNPVFQTMFSYQKPSRYPALAGLYVADEGAAPVAWAGLTAEPFRLAQQDDQLELVLEVVHDGDRLVGVLKYRTSVFSAAAARRATEHYLTLLRAAIADPDRSTADLPMLTGADHGINRHSAPVPVAPADSLAVRFREAAERHAARTAVRFDGTRLTYAELDELAGRWAAKLRAEGVGPGSRVALLLEPSLDTVVAIVAVQRARAAYVVLDPSSPPARCQAVLEDSEARVVLTQPSLVGMLDGTAARTLVMPDTELPVDGGTGDLPGAADVAYTVYTSGSTGTPKGIDVEHGNVLSLLESMRTCVAMDETGVGALFHSTGFDLSVWELWGTLLAGACLVVVPSATSRSPDLLHALLAAERVTHLVQTPSALHGLSAVVRRSGAQDLALRHLLSCGEPLPAPLARATLEWCGTLWNMYGPAETTVWVTAQRVRPEDCAGTGVPVGLPLANTRVHVLDEHGNPVPPEFTGELHIGGQCVARGYVNRPQLTEERFLDDPFEPRGRLYRTGDLARVNSRGLLEVLGRTDNQVKISGFRVELEEVEARLDEVPGVRRSTALVLGAGAGDSRLVACVMVEPGHQVTESSLKAELRSTLPPYMVPTSVGFFDSFPLNASQKVDRARLAGQFASAMARTEPGGAVALSAHERRVAGVWQQVLHREGIGRDDNFFDLGGNSMLLMQVHQLLADEAADGSLKVSELFRHPTVASLAARLGRAPSAPAAGSGPGRTPSRRTRLTDDTVRGTRLRARERHRRNAEGDKGA</sequence>
<comment type="cofactor">
    <cofactor evidence="1">
        <name>pantetheine 4'-phosphate</name>
        <dbReference type="ChEBI" id="CHEBI:47942"/>
    </cofactor>
</comment>
<evidence type="ECO:0000256" key="1">
    <source>
        <dbReference type="ARBA" id="ARBA00001957"/>
    </source>
</evidence>
<dbReference type="Pfam" id="PF00550">
    <property type="entry name" value="PP-binding"/>
    <property type="match status" value="1"/>
</dbReference>
<gene>
    <name evidence="6" type="ORF">RND61_20865</name>
</gene>
<dbReference type="CDD" id="cd19531">
    <property type="entry name" value="LCL_NRPS-like"/>
    <property type="match status" value="1"/>
</dbReference>
<feature type="domain" description="Carrier" evidence="5">
    <location>
        <begin position="1005"/>
        <end position="1081"/>
    </location>
</feature>
<keyword evidence="7" id="KW-1185">Reference proteome</keyword>
<dbReference type="Gene3D" id="3.30.559.30">
    <property type="entry name" value="Nonribosomal peptide synthetase, condensation domain"/>
    <property type="match status" value="1"/>
</dbReference>
<evidence type="ECO:0000259" key="5">
    <source>
        <dbReference type="PROSITE" id="PS50075"/>
    </source>
</evidence>
<dbReference type="Pfam" id="PF00668">
    <property type="entry name" value="Condensation"/>
    <property type="match status" value="1"/>
</dbReference>
<organism evidence="6 7">
    <name type="scientific">Streptomyces tamarix</name>
    <dbReference type="NCBI Taxonomy" id="3078565"/>
    <lineage>
        <taxon>Bacteria</taxon>
        <taxon>Bacillati</taxon>
        <taxon>Actinomycetota</taxon>
        <taxon>Actinomycetes</taxon>
        <taxon>Kitasatosporales</taxon>
        <taxon>Streptomycetaceae</taxon>
        <taxon>Streptomyces</taxon>
    </lineage>
</organism>
<dbReference type="InterPro" id="IPR020806">
    <property type="entry name" value="PKS_PP-bd"/>
</dbReference>
<comment type="caution">
    <text evidence="6">The sequence shown here is derived from an EMBL/GenBank/DDBJ whole genome shotgun (WGS) entry which is preliminary data.</text>
</comment>
<dbReference type="EMBL" id="JAWCTQ010000027">
    <property type="protein sequence ID" value="MDT9684488.1"/>
    <property type="molecule type" value="Genomic_DNA"/>
</dbReference>
<evidence type="ECO:0000256" key="3">
    <source>
        <dbReference type="ARBA" id="ARBA00022553"/>
    </source>
</evidence>
<dbReference type="Pfam" id="PF00501">
    <property type="entry name" value="AMP-binding"/>
    <property type="match status" value="1"/>
</dbReference>
<accession>A0ABU3QP12</accession>
<dbReference type="Gene3D" id="3.30.300.30">
    <property type="match status" value="1"/>
</dbReference>
<dbReference type="Gene3D" id="1.10.1200.10">
    <property type="entry name" value="ACP-like"/>
    <property type="match status" value="1"/>
</dbReference>
<dbReference type="SUPFAM" id="SSF56801">
    <property type="entry name" value="Acetyl-CoA synthetase-like"/>
    <property type="match status" value="1"/>
</dbReference>
<dbReference type="InterPro" id="IPR010071">
    <property type="entry name" value="AA_adenyl_dom"/>
</dbReference>
<dbReference type="PANTHER" id="PTHR45527">
    <property type="entry name" value="NONRIBOSOMAL PEPTIDE SYNTHETASE"/>
    <property type="match status" value="1"/>
</dbReference>
<dbReference type="InterPro" id="IPR001242">
    <property type="entry name" value="Condensation_dom"/>
</dbReference>
<dbReference type="InterPro" id="IPR023213">
    <property type="entry name" value="CAT-like_dom_sf"/>
</dbReference>
<reference evidence="6 7" key="1">
    <citation type="submission" date="2023-09" db="EMBL/GenBank/DDBJ databases">
        <title>Streptomyces sp. nov.: A antagonism against Alternaria gaisen Producing Streptochlin, Isolated from Tamarix root soil.</title>
        <authorList>
            <person name="Chen Y."/>
        </authorList>
    </citation>
    <scope>NUCLEOTIDE SEQUENCE [LARGE SCALE GENOMIC DNA]</scope>
    <source>
        <strain evidence="6 7">TRM76323</strain>
    </source>
</reference>
<proteinExistence type="predicted"/>
<dbReference type="NCBIfam" id="TIGR01733">
    <property type="entry name" value="AA-adenyl-dom"/>
    <property type="match status" value="1"/>
</dbReference>
<dbReference type="SMART" id="SM00823">
    <property type="entry name" value="PKS_PP"/>
    <property type="match status" value="1"/>
</dbReference>